<keyword evidence="1" id="KW-0040">ANK repeat</keyword>
<dbReference type="Proteomes" id="UP000549394">
    <property type="component" value="Unassembled WGS sequence"/>
</dbReference>
<proteinExistence type="predicted"/>
<evidence type="ECO:0000256" key="1">
    <source>
        <dbReference type="PROSITE-ProRule" id="PRU00023"/>
    </source>
</evidence>
<evidence type="ECO:0000313" key="3">
    <source>
        <dbReference type="Proteomes" id="UP000549394"/>
    </source>
</evidence>
<dbReference type="OrthoDB" id="9995210at2759"/>
<feature type="repeat" description="ANK" evidence="1">
    <location>
        <begin position="70"/>
        <end position="102"/>
    </location>
</feature>
<sequence>MNIAELIRKKTPENYVYELLKMGKELGFNPNFKCTQTGLPFLQVAIVLQNEQAIEILLSRDANVNILNENNDTALHCASVKGLTNVCKILLSYGATEKEVNNQGRTPLMEATKRNYTDVIEVLKKGKTG</sequence>
<dbReference type="InterPro" id="IPR028320">
    <property type="entry name" value="iASPP"/>
</dbReference>
<dbReference type="GO" id="GO:0006357">
    <property type="term" value="P:regulation of transcription by RNA polymerase II"/>
    <property type="evidence" value="ECO:0007669"/>
    <property type="project" value="TreeGrafter"/>
</dbReference>
<dbReference type="EMBL" id="CAJFCJ010000007">
    <property type="protein sequence ID" value="CAD5117799.1"/>
    <property type="molecule type" value="Genomic_DNA"/>
</dbReference>
<dbReference type="SUPFAM" id="SSF48403">
    <property type="entry name" value="Ankyrin repeat"/>
    <property type="match status" value="1"/>
</dbReference>
<dbReference type="PROSITE" id="PS50297">
    <property type="entry name" value="ANK_REP_REGION"/>
    <property type="match status" value="1"/>
</dbReference>
<dbReference type="InterPro" id="IPR002110">
    <property type="entry name" value="Ankyrin_rpt"/>
</dbReference>
<keyword evidence="3" id="KW-1185">Reference proteome</keyword>
<comment type="caution">
    <text evidence="2">The sequence shown here is derived from an EMBL/GenBank/DDBJ whole genome shotgun (WGS) entry which is preliminary data.</text>
</comment>
<dbReference type="InterPro" id="IPR036770">
    <property type="entry name" value="Ankyrin_rpt-contain_sf"/>
</dbReference>
<accession>A0A7I8VND5</accession>
<dbReference type="Gene3D" id="1.25.40.20">
    <property type="entry name" value="Ankyrin repeat-containing domain"/>
    <property type="match status" value="1"/>
</dbReference>
<reference evidence="2 3" key="1">
    <citation type="submission" date="2020-08" db="EMBL/GenBank/DDBJ databases">
        <authorList>
            <person name="Hejnol A."/>
        </authorList>
    </citation>
    <scope>NUCLEOTIDE SEQUENCE [LARGE SCALE GENOMIC DNA]</scope>
</reference>
<organism evidence="2 3">
    <name type="scientific">Dimorphilus gyrociliatus</name>
    <dbReference type="NCBI Taxonomy" id="2664684"/>
    <lineage>
        <taxon>Eukaryota</taxon>
        <taxon>Metazoa</taxon>
        <taxon>Spiralia</taxon>
        <taxon>Lophotrochozoa</taxon>
        <taxon>Annelida</taxon>
        <taxon>Polychaeta</taxon>
        <taxon>Polychaeta incertae sedis</taxon>
        <taxon>Dinophilidae</taxon>
        <taxon>Dimorphilus</taxon>
    </lineage>
</organism>
<dbReference type="PROSITE" id="PS50088">
    <property type="entry name" value="ANK_REPEAT"/>
    <property type="match status" value="1"/>
</dbReference>
<name>A0A7I8VND5_9ANNE</name>
<dbReference type="SMART" id="SM00248">
    <property type="entry name" value="ANK"/>
    <property type="match status" value="3"/>
</dbReference>
<dbReference type="Pfam" id="PF12796">
    <property type="entry name" value="Ank_2"/>
    <property type="match status" value="1"/>
</dbReference>
<evidence type="ECO:0000313" key="2">
    <source>
        <dbReference type="EMBL" id="CAD5117799.1"/>
    </source>
</evidence>
<protein>
    <submittedName>
        <fullName evidence="2">DgyrCDS6550</fullName>
    </submittedName>
</protein>
<dbReference type="AlphaFoldDB" id="A0A7I8VND5"/>
<dbReference type="PANTHER" id="PTHR24164">
    <property type="entry name" value="RELA-ASSOCIATED INHIBITOR"/>
    <property type="match status" value="1"/>
</dbReference>
<dbReference type="GO" id="GO:0045597">
    <property type="term" value="P:positive regulation of cell differentiation"/>
    <property type="evidence" value="ECO:0007669"/>
    <property type="project" value="TreeGrafter"/>
</dbReference>
<gene>
    <name evidence="2" type="ORF">DGYR_LOCUS6288</name>
</gene>
<dbReference type="PANTHER" id="PTHR24164:SF4">
    <property type="entry name" value="RELA-ASSOCIATED INHIBITOR"/>
    <property type="match status" value="1"/>
</dbReference>